<accession>A0A5C3P6R9</accession>
<dbReference type="Proteomes" id="UP000308197">
    <property type="component" value="Unassembled WGS sequence"/>
</dbReference>
<sequence>MPTFPTELTDEIIAWIPVVCDRFSDMYRALLSCSLVCSAWLPASRHWLFGTLKIDTAERYDLLVSRVLRSEKMSINLLSVRIVELFGSDPAAPSFARPFMLEFAGHLPNVEDMAFYDASVEAFLSHPTSQVAMSRFSLVQSLSISRCKFPSFGAVRRTLTSLPSLDNLELFRPSWPDPATDLSPHLSHGASTARRPALLALNITMERHPPGRRRAQQFMTWFSKTPTSSSLLDLRVRVHNWKHVKIEDMATFGPSLFCFGRGLRTLDIEIAEILLIELERFFCTITNLEVLRLGIESAIEPDIWVHLERLAHSLPCPTHLVELYIGVGFTRFPLELAKFDGLEALDAALRLELFQALQTVKLHCKTVLALSLGPPSAPPSAQLVQRTIPLTASAHEVAVRVSHTKSVVIYTIAATT</sequence>
<evidence type="ECO:0000313" key="1">
    <source>
        <dbReference type="EMBL" id="TFK84952.1"/>
    </source>
</evidence>
<evidence type="ECO:0008006" key="3">
    <source>
        <dbReference type="Google" id="ProtNLM"/>
    </source>
</evidence>
<protein>
    <recommendedName>
        <fullName evidence="3">F-box domain-containing protein</fullName>
    </recommendedName>
</protein>
<reference evidence="1 2" key="1">
    <citation type="journal article" date="2019" name="Nat. Ecol. Evol.">
        <title>Megaphylogeny resolves global patterns of mushroom evolution.</title>
        <authorList>
            <person name="Varga T."/>
            <person name="Krizsan K."/>
            <person name="Foldi C."/>
            <person name="Dima B."/>
            <person name="Sanchez-Garcia M."/>
            <person name="Sanchez-Ramirez S."/>
            <person name="Szollosi G.J."/>
            <person name="Szarkandi J.G."/>
            <person name="Papp V."/>
            <person name="Albert L."/>
            <person name="Andreopoulos W."/>
            <person name="Angelini C."/>
            <person name="Antonin V."/>
            <person name="Barry K.W."/>
            <person name="Bougher N.L."/>
            <person name="Buchanan P."/>
            <person name="Buyck B."/>
            <person name="Bense V."/>
            <person name="Catcheside P."/>
            <person name="Chovatia M."/>
            <person name="Cooper J."/>
            <person name="Damon W."/>
            <person name="Desjardin D."/>
            <person name="Finy P."/>
            <person name="Geml J."/>
            <person name="Haridas S."/>
            <person name="Hughes K."/>
            <person name="Justo A."/>
            <person name="Karasinski D."/>
            <person name="Kautmanova I."/>
            <person name="Kiss B."/>
            <person name="Kocsube S."/>
            <person name="Kotiranta H."/>
            <person name="LaButti K.M."/>
            <person name="Lechner B.E."/>
            <person name="Liimatainen K."/>
            <person name="Lipzen A."/>
            <person name="Lukacs Z."/>
            <person name="Mihaltcheva S."/>
            <person name="Morgado L.N."/>
            <person name="Niskanen T."/>
            <person name="Noordeloos M.E."/>
            <person name="Ohm R.A."/>
            <person name="Ortiz-Santana B."/>
            <person name="Ovrebo C."/>
            <person name="Racz N."/>
            <person name="Riley R."/>
            <person name="Savchenko A."/>
            <person name="Shiryaev A."/>
            <person name="Soop K."/>
            <person name="Spirin V."/>
            <person name="Szebenyi C."/>
            <person name="Tomsovsky M."/>
            <person name="Tulloss R.E."/>
            <person name="Uehling J."/>
            <person name="Grigoriev I.V."/>
            <person name="Vagvolgyi C."/>
            <person name="Papp T."/>
            <person name="Martin F.M."/>
            <person name="Miettinen O."/>
            <person name="Hibbett D.S."/>
            <person name="Nagy L.G."/>
        </authorList>
    </citation>
    <scope>NUCLEOTIDE SEQUENCE [LARGE SCALE GENOMIC DNA]</scope>
    <source>
        <strain evidence="1 2">HHB13444</strain>
    </source>
</reference>
<proteinExistence type="predicted"/>
<organism evidence="1 2">
    <name type="scientific">Polyporus arcularius HHB13444</name>
    <dbReference type="NCBI Taxonomy" id="1314778"/>
    <lineage>
        <taxon>Eukaryota</taxon>
        <taxon>Fungi</taxon>
        <taxon>Dikarya</taxon>
        <taxon>Basidiomycota</taxon>
        <taxon>Agaricomycotina</taxon>
        <taxon>Agaricomycetes</taxon>
        <taxon>Polyporales</taxon>
        <taxon>Polyporaceae</taxon>
        <taxon>Polyporus</taxon>
    </lineage>
</organism>
<dbReference type="SUPFAM" id="SSF52047">
    <property type="entry name" value="RNI-like"/>
    <property type="match status" value="1"/>
</dbReference>
<dbReference type="InParanoid" id="A0A5C3P6R9"/>
<dbReference type="InterPro" id="IPR032675">
    <property type="entry name" value="LRR_dom_sf"/>
</dbReference>
<dbReference type="Gene3D" id="3.80.10.10">
    <property type="entry name" value="Ribonuclease Inhibitor"/>
    <property type="match status" value="1"/>
</dbReference>
<gene>
    <name evidence="1" type="ORF">K466DRAFT_601583</name>
</gene>
<name>A0A5C3P6R9_9APHY</name>
<dbReference type="AlphaFoldDB" id="A0A5C3P6R9"/>
<dbReference type="EMBL" id="ML211283">
    <property type="protein sequence ID" value="TFK84952.1"/>
    <property type="molecule type" value="Genomic_DNA"/>
</dbReference>
<keyword evidence="2" id="KW-1185">Reference proteome</keyword>
<evidence type="ECO:0000313" key="2">
    <source>
        <dbReference type="Proteomes" id="UP000308197"/>
    </source>
</evidence>